<dbReference type="Pfam" id="PF17830">
    <property type="entry name" value="STI1-HOP_DP"/>
    <property type="match status" value="1"/>
</dbReference>
<dbReference type="SMART" id="SM00727">
    <property type="entry name" value="STI1"/>
    <property type="match status" value="1"/>
</dbReference>
<evidence type="ECO:0000256" key="1">
    <source>
        <dbReference type="ARBA" id="ARBA00022737"/>
    </source>
</evidence>
<keyword evidence="1" id="KW-0677">Repeat</keyword>
<feature type="domain" description="STI1" evidence="3">
    <location>
        <begin position="1"/>
        <end position="36"/>
    </location>
</feature>
<dbReference type="Gene3D" id="1.10.260.100">
    <property type="match status" value="1"/>
</dbReference>
<evidence type="ECO:0000313" key="5">
    <source>
        <dbReference type="Proteomes" id="UP000265520"/>
    </source>
</evidence>
<dbReference type="PANTHER" id="PTHR45883">
    <property type="entry name" value="HSC70-INTERACTING PROTEIN"/>
    <property type="match status" value="1"/>
</dbReference>
<dbReference type="PANTHER" id="PTHR45883:SF2">
    <property type="entry name" value="HSC70-INTERACTING PROTEIN"/>
    <property type="match status" value="1"/>
</dbReference>
<dbReference type="EMBL" id="LXQA010092001">
    <property type="protein sequence ID" value="MCI14339.1"/>
    <property type="molecule type" value="Genomic_DNA"/>
</dbReference>
<dbReference type="Proteomes" id="UP000265520">
    <property type="component" value="Unassembled WGS sequence"/>
</dbReference>
<sequence>MTAFGDPEVMAALQDVMKNPANLAKHQSNPKVAPVIAKMMSKFGGGGGG</sequence>
<dbReference type="GO" id="GO:0000118">
    <property type="term" value="C:histone deacetylase complex"/>
    <property type="evidence" value="ECO:0007669"/>
    <property type="project" value="TreeGrafter"/>
</dbReference>
<evidence type="ECO:0000256" key="2">
    <source>
        <dbReference type="ARBA" id="ARBA00022803"/>
    </source>
</evidence>
<keyword evidence="5" id="KW-1185">Reference proteome</keyword>
<accession>A0A392PS64</accession>
<name>A0A392PS64_9FABA</name>
<dbReference type="InterPro" id="IPR041243">
    <property type="entry name" value="STI1/HOP_DP"/>
</dbReference>
<protein>
    <submittedName>
        <fullName evidence="4">FAM10 family protein-like</fullName>
    </submittedName>
</protein>
<keyword evidence="2" id="KW-0802">TPR repeat</keyword>
<dbReference type="AlphaFoldDB" id="A0A392PS64"/>
<organism evidence="4 5">
    <name type="scientific">Trifolium medium</name>
    <dbReference type="NCBI Taxonomy" id="97028"/>
    <lineage>
        <taxon>Eukaryota</taxon>
        <taxon>Viridiplantae</taxon>
        <taxon>Streptophyta</taxon>
        <taxon>Embryophyta</taxon>
        <taxon>Tracheophyta</taxon>
        <taxon>Spermatophyta</taxon>
        <taxon>Magnoliopsida</taxon>
        <taxon>eudicotyledons</taxon>
        <taxon>Gunneridae</taxon>
        <taxon>Pentapetalae</taxon>
        <taxon>rosids</taxon>
        <taxon>fabids</taxon>
        <taxon>Fabales</taxon>
        <taxon>Fabaceae</taxon>
        <taxon>Papilionoideae</taxon>
        <taxon>50 kb inversion clade</taxon>
        <taxon>NPAAA clade</taxon>
        <taxon>Hologalegina</taxon>
        <taxon>IRL clade</taxon>
        <taxon>Trifolieae</taxon>
        <taxon>Trifolium</taxon>
    </lineage>
</organism>
<evidence type="ECO:0000313" key="4">
    <source>
        <dbReference type="EMBL" id="MCI14339.1"/>
    </source>
</evidence>
<dbReference type="InterPro" id="IPR006636">
    <property type="entry name" value="STI1_HS-bd"/>
</dbReference>
<feature type="non-terminal residue" evidence="4">
    <location>
        <position position="49"/>
    </location>
</feature>
<dbReference type="GO" id="GO:0030544">
    <property type="term" value="F:Hsp70 protein binding"/>
    <property type="evidence" value="ECO:0007669"/>
    <property type="project" value="TreeGrafter"/>
</dbReference>
<evidence type="ECO:0000259" key="3">
    <source>
        <dbReference type="SMART" id="SM00727"/>
    </source>
</evidence>
<proteinExistence type="predicted"/>
<comment type="caution">
    <text evidence="4">The sequence shown here is derived from an EMBL/GenBank/DDBJ whole genome shotgun (WGS) entry which is preliminary data.</text>
</comment>
<reference evidence="4 5" key="1">
    <citation type="journal article" date="2018" name="Front. Plant Sci.">
        <title>Red Clover (Trifolium pratense) and Zigzag Clover (T. medium) - A Picture of Genomic Similarities and Differences.</title>
        <authorList>
            <person name="Dluhosova J."/>
            <person name="Istvanek J."/>
            <person name="Nedelnik J."/>
            <person name="Repkova J."/>
        </authorList>
    </citation>
    <scope>NUCLEOTIDE SEQUENCE [LARGE SCALE GENOMIC DNA]</scope>
    <source>
        <strain evidence="5">cv. 10/8</strain>
        <tissue evidence="4">Leaf</tissue>
    </source>
</reference>